<sequence>MPSACACPERCACLTLPQGTRVHCRYQLMNQVPDGFPSDTFEIDFGHNILETITANTFPTLPNLQRLLLDFCQVKQIHDFAFSHLQSLKYLRLSDNKITRISDYAFDGLNTIEELHLDLNELEQIPKGAFNGLELETLSLKGNRLFLDDTLMSVLTKVTKLDLSHNTIFFLDGDNFKHTPNLASLDISGNNIEILPDNLGQHLSNLEVLNLSSNKISSISFKAFRGMTNLRELWLNNNRIQVIPGDMEDLIQDLSMENVCTNATNFTRNVGLQALSLEGNYIKDLFPEEFAFANTLKSLILRHNLIESIPKRLGNYLEFLTILDLSGNLIAYVYPEDLEPFTRLEVLDLRSNLIQSISSEMQPFFVTLEALDLRKNPLYCNCELHWLVEWYR</sequence>
<reference evidence="5" key="3">
    <citation type="submission" date="2015-06" db="UniProtKB">
        <authorList>
            <consortium name="EnsemblMetazoa"/>
        </authorList>
    </citation>
    <scope>IDENTIFICATION</scope>
</reference>
<evidence type="ECO:0000256" key="2">
    <source>
        <dbReference type="ARBA" id="ARBA00022729"/>
    </source>
</evidence>
<dbReference type="InterPro" id="IPR050467">
    <property type="entry name" value="LRFN"/>
</dbReference>
<gene>
    <name evidence="4" type="ORF">CAPTEDRAFT_116774</name>
</gene>
<feature type="non-terminal residue" evidence="4">
    <location>
        <position position="392"/>
    </location>
</feature>
<protein>
    <recommendedName>
        <fullName evidence="7">LRRCT domain-containing protein</fullName>
    </recommendedName>
</protein>
<dbReference type="InterPro" id="IPR001611">
    <property type="entry name" value="Leu-rich_rpt"/>
</dbReference>
<name>R7UEL6_CAPTE</name>
<dbReference type="AlphaFoldDB" id="R7UEL6"/>
<reference evidence="4 6" key="2">
    <citation type="journal article" date="2013" name="Nature">
        <title>Insights into bilaterian evolution from three spiralian genomes.</title>
        <authorList>
            <person name="Simakov O."/>
            <person name="Marletaz F."/>
            <person name="Cho S.J."/>
            <person name="Edsinger-Gonzales E."/>
            <person name="Havlak P."/>
            <person name="Hellsten U."/>
            <person name="Kuo D.H."/>
            <person name="Larsson T."/>
            <person name="Lv J."/>
            <person name="Arendt D."/>
            <person name="Savage R."/>
            <person name="Osoegawa K."/>
            <person name="de Jong P."/>
            <person name="Grimwood J."/>
            <person name="Chapman J.A."/>
            <person name="Shapiro H."/>
            <person name="Aerts A."/>
            <person name="Otillar R.P."/>
            <person name="Terry A.Y."/>
            <person name="Boore J.L."/>
            <person name="Grigoriev I.V."/>
            <person name="Lindberg D.R."/>
            <person name="Seaver E.C."/>
            <person name="Weisblat D.A."/>
            <person name="Putnam N.H."/>
            <person name="Rokhsar D.S."/>
        </authorList>
    </citation>
    <scope>NUCLEOTIDE SEQUENCE</scope>
    <source>
        <strain evidence="4 6">I ESC-2004</strain>
    </source>
</reference>
<evidence type="ECO:0000313" key="6">
    <source>
        <dbReference type="Proteomes" id="UP000014760"/>
    </source>
</evidence>
<dbReference type="OMA" id="NRIEEWN"/>
<dbReference type="PANTHER" id="PTHR45842">
    <property type="entry name" value="SYNAPTIC ADHESION-LIKE MOLECULE SALM"/>
    <property type="match status" value="1"/>
</dbReference>
<dbReference type="InterPro" id="IPR032675">
    <property type="entry name" value="LRR_dom_sf"/>
</dbReference>
<dbReference type="Proteomes" id="UP000014760">
    <property type="component" value="Unassembled WGS sequence"/>
</dbReference>
<evidence type="ECO:0008006" key="7">
    <source>
        <dbReference type="Google" id="ProtNLM"/>
    </source>
</evidence>
<organism evidence="4">
    <name type="scientific">Capitella teleta</name>
    <name type="common">Polychaete worm</name>
    <dbReference type="NCBI Taxonomy" id="283909"/>
    <lineage>
        <taxon>Eukaryota</taxon>
        <taxon>Metazoa</taxon>
        <taxon>Spiralia</taxon>
        <taxon>Lophotrochozoa</taxon>
        <taxon>Annelida</taxon>
        <taxon>Polychaeta</taxon>
        <taxon>Sedentaria</taxon>
        <taxon>Scolecida</taxon>
        <taxon>Capitellidae</taxon>
        <taxon>Capitella</taxon>
    </lineage>
</organism>
<keyword evidence="6" id="KW-1185">Reference proteome</keyword>
<dbReference type="HOGENOM" id="CLU_000288_18_6_1"/>
<dbReference type="InterPro" id="IPR003591">
    <property type="entry name" value="Leu-rich_rpt_typical-subtyp"/>
</dbReference>
<dbReference type="OrthoDB" id="676979at2759"/>
<accession>R7UEL6</accession>
<evidence type="ECO:0000256" key="1">
    <source>
        <dbReference type="ARBA" id="ARBA00022614"/>
    </source>
</evidence>
<dbReference type="Pfam" id="PF13855">
    <property type="entry name" value="LRR_8"/>
    <property type="match status" value="3"/>
</dbReference>
<proteinExistence type="predicted"/>
<keyword evidence="2" id="KW-0732">Signal</keyword>
<dbReference type="EnsemblMetazoa" id="CapteT116774">
    <property type="protein sequence ID" value="CapteP116774"/>
    <property type="gene ID" value="CapteG116774"/>
</dbReference>
<keyword evidence="3" id="KW-0677">Repeat</keyword>
<evidence type="ECO:0000313" key="5">
    <source>
        <dbReference type="EnsemblMetazoa" id="CapteP116774"/>
    </source>
</evidence>
<dbReference type="Gene3D" id="3.80.10.10">
    <property type="entry name" value="Ribonuclease Inhibitor"/>
    <property type="match status" value="3"/>
</dbReference>
<dbReference type="SMART" id="SM00369">
    <property type="entry name" value="LRR_TYP"/>
    <property type="match status" value="10"/>
</dbReference>
<dbReference type="Pfam" id="PF00560">
    <property type="entry name" value="LRR_1"/>
    <property type="match status" value="1"/>
</dbReference>
<reference evidence="6" key="1">
    <citation type="submission" date="2012-12" db="EMBL/GenBank/DDBJ databases">
        <authorList>
            <person name="Hellsten U."/>
            <person name="Grimwood J."/>
            <person name="Chapman J.A."/>
            <person name="Shapiro H."/>
            <person name="Aerts A."/>
            <person name="Otillar R.P."/>
            <person name="Terry A.Y."/>
            <person name="Boore J.L."/>
            <person name="Simakov O."/>
            <person name="Marletaz F."/>
            <person name="Cho S.-J."/>
            <person name="Edsinger-Gonzales E."/>
            <person name="Havlak P."/>
            <person name="Kuo D.-H."/>
            <person name="Larsson T."/>
            <person name="Lv J."/>
            <person name="Arendt D."/>
            <person name="Savage R."/>
            <person name="Osoegawa K."/>
            <person name="de Jong P."/>
            <person name="Lindberg D.R."/>
            <person name="Seaver E.C."/>
            <person name="Weisblat D.A."/>
            <person name="Putnam N.H."/>
            <person name="Grigoriev I.V."/>
            <person name="Rokhsar D.S."/>
        </authorList>
    </citation>
    <scope>NUCLEOTIDE SEQUENCE</scope>
    <source>
        <strain evidence="6">I ESC-2004</strain>
    </source>
</reference>
<dbReference type="EMBL" id="KB304756">
    <property type="protein sequence ID" value="ELU01717.1"/>
    <property type="molecule type" value="Genomic_DNA"/>
</dbReference>
<dbReference type="STRING" id="283909.R7UEL6"/>
<dbReference type="SUPFAM" id="SSF52058">
    <property type="entry name" value="L domain-like"/>
    <property type="match status" value="1"/>
</dbReference>
<dbReference type="PROSITE" id="PS51450">
    <property type="entry name" value="LRR"/>
    <property type="match status" value="3"/>
</dbReference>
<dbReference type="SMART" id="SM00364">
    <property type="entry name" value="LRR_BAC"/>
    <property type="match status" value="4"/>
</dbReference>
<dbReference type="EMBL" id="AMQN01009152">
    <property type="status" value="NOT_ANNOTATED_CDS"/>
    <property type="molecule type" value="Genomic_DNA"/>
</dbReference>
<keyword evidence="1" id="KW-0433">Leucine-rich repeat</keyword>
<dbReference type="PANTHER" id="PTHR45842:SF25">
    <property type="entry name" value="CARBOXYPEPTIDASE N SUBUNIT 2-LIKE"/>
    <property type="match status" value="1"/>
</dbReference>
<evidence type="ECO:0000256" key="3">
    <source>
        <dbReference type="ARBA" id="ARBA00022737"/>
    </source>
</evidence>
<evidence type="ECO:0000313" key="4">
    <source>
        <dbReference type="EMBL" id="ELU01717.1"/>
    </source>
</evidence>
<dbReference type="SMART" id="SM00365">
    <property type="entry name" value="LRR_SD22"/>
    <property type="match status" value="6"/>
</dbReference>
<dbReference type="PRINTS" id="PR00019">
    <property type="entry name" value="LEURICHRPT"/>
</dbReference>